<dbReference type="Gene3D" id="3.40.50.720">
    <property type="entry name" value="NAD(P)-binding Rossmann-like Domain"/>
    <property type="match status" value="1"/>
</dbReference>
<dbReference type="InterPro" id="IPR036291">
    <property type="entry name" value="NAD(P)-bd_dom_sf"/>
</dbReference>
<dbReference type="Proteomes" id="UP000310158">
    <property type="component" value="Unassembled WGS sequence"/>
</dbReference>
<reference evidence="1 2" key="1">
    <citation type="submission" date="2019-02" db="EMBL/GenBank/DDBJ databases">
        <title>Genome sequencing of the rare red list fungi Bondarzewia mesenterica.</title>
        <authorList>
            <person name="Buettner E."/>
            <person name="Kellner H."/>
        </authorList>
    </citation>
    <scope>NUCLEOTIDE SEQUENCE [LARGE SCALE GENOMIC DNA]</scope>
    <source>
        <strain evidence="1 2">DSM 108281</strain>
    </source>
</reference>
<proteinExistence type="predicted"/>
<sequence>MLAKRNRMFTIVTALPALTRAETRVTSSPVTTAAMARACAAHTSIEPCYETTCTTGCIEEAFAKEFHKRGLRVLAMSRRVDSMPTLTVLGIETLPLDVADMDSIREAQATYASAA</sequence>
<dbReference type="EMBL" id="SGPL01000168">
    <property type="protein sequence ID" value="THH16219.1"/>
    <property type="molecule type" value="Genomic_DNA"/>
</dbReference>
<organism evidence="1 2">
    <name type="scientific">Bondarzewia mesenterica</name>
    <dbReference type="NCBI Taxonomy" id="1095465"/>
    <lineage>
        <taxon>Eukaryota</taxon>
        <taxon>Fungi</taxon>
        <taxon>Dikarya</taxon>
        <taxon>Basidiomycota</taxon>
        <taxon>Agaricomycotina</taxon>
        <taxon>Agaricomycetes</taxon>
        <taxon>Russulales</taxon>
        <taxon>Bondarzewiaceae</taxon>
        <taxon>Bondarzewia</taxon>
    </lineage>
</organism>
<evidence type="ECO:0000313" key="2">
    <source>
        <dbReference type="Proteomes" id="UP000310158"/>
    </source>
</evidence>
<dbReference type="SUPFAM" id="SSF51735">
    <property type="entry name" value="NAD(P)-binding Rossmann-fold domains"/>
    <property type="match status" value="1"/>
</dbReference>
<evidence type="ECO:0000313" key="1">
    <source>
        <dbReference type="EMBL" id="THH16219.1"/>
    </source>
</evidence>
<keyword evidence="2" id="KW-1185">Reference proteome</keyword>
<dbReference type="OrthoDB" id="2102561at2759"/>
<comment type="caution">
    <text evidence="1">The sequence shown here is derived from an EMBL/GenBank/DDBJ whole genome shotgun (WGS) entry which is preliminary data.</text>
</comment>
<accession>A0A4S4LUR3</accession>
<protein>
    <submittedName>
        <fullName evidence="1">Uncharacterized protein</fullName>
    </submittedName>
</protein>
<name>A0A4S4LUR3_9AGAM</name>
<dbReference type="AlphaFoldDB" id="A0A4S4LUR3"/>
<gene>
    <name evidence="1" type="ORF">EW146_g4387</name>
</gene>